<comment type="caution">
    <text evidence="1">The sequence shown here is derived from an EMBL/GenBank/DDBJ whole genome shotgun (WGS) entry which is preliminary data.</text>
</comment>
<organism evidence="1">
    <name type="scientific">Sesamum latifolium</name>
    <dbReference type="NCBI Taxonomy" id="2727402"/>
    <lineage>
        <taxon>Eukaryota</taxon>
        <taxon>Viridiplantae</taxon>
        <taxon>Streptophyta</taxon>
        <taxon>Embryophyta</taxon>
        <taxon>Tracheophyta</taxon>
        <taxon>Spermatophyta</taxon>
        <taxon>Magnoliopsida</taxon>
        <taxon>eudicotyledons</taxon>
        <taxon>Gunneridae</taxon>
        <taxon>Pentapetalae</taxon>
        <taxon>asterids</taxon>
        <taxon>lamiids</taxon>
        <taxon>Lamiales</taxon>
        <taxon>Pedaliaceae</taxon>
        <taxon>Sesamum</taxon>
    </lineage>
</organism>
<accession>A0AAW2XX30</accession>
<reference evidence="1" key="1">
    <citation type="submission" date="2020-06" db="EMBL/GenBank/DDBJ databases">
        <authorList>
            <person name="Li T."/>
            <person name="Hu X."/>
            <person name="Zhang T."/>
            <person name="Song X."/>
            <person name="Zhang H."/>
            <person name="Dai N."/>
            <person name="Sheng W."/>
            <person name="Hou X."/>
            <person name="Wei L."/>
        </authorList>
    </citation>
    <scope>NUCLEOTIDE SEQUENCE</scope>
    <source>
        <strain evidence="1">KEN1</strain>
        <tissue evidence="1">Leaf</tissue>
    </source>
</reference>
<protein>
    <submittedName>
        <fullName evidence="1">Uncharacterized protein</fullName>
    </submittedName>
</protein>
<reference evidence="1" key="2">
    <citation type="journal article" date="2024" name="Plant">
        <title>Genomic evolution and insights into agronomic trait innovations of Sesamum species.</title>
        <authorList>
            <person name="Miao H."/>
            <person name="Wang L."/>
            <person name="Qu L."/>
            <person name="Liu H."/>
            <person name="Sun Y."/>
            <person name="Le M."/>
            <person name="Wang Q."/>
            <person name="Wei S."/>
            <person name="Zheng Y."/>
            <person name="Lin W."/>
            <person name="Duan Y."/>
            <person name="Cao H."/>
            <person name="Xiong S."/>
            <person name="Wang X."/>
            <person name="Wei L."/>
            <person name="Li C."/>
            <person name="Ma Q."/>
            <person name="Ju M."/>
            <person name="Zhao R."/>
            <person name="Li G."/>
            <person name="Mu C."/>
            <person name="Tian Q."/>
            <person name="Mei H."/>
            <person name="Zhang T."/>
            <person name="Gao T."/>
            <person name="Zhang H."/>
        </authorList>
    </citation>
    <scope>NUCLEOTIDE SEQUENCE</scope>
    <source>
        <strain evidence="1">KEN1</strain>
    </source>
</reference>
<dbReference type="AlphaFoldDB" id="A0AAW2XX30"/>
<dbReference type="EMBL" id="JACGWN010000002">
    <property type="protein sequence ID" value="KAL0458210.1"/>
    <property type="molecule type" value="Genomic_DNA"/>
</dbReference>
<sequence length="180" mass="20766">MKKETHFDQVIHLPPPTTATNHHRQLCRVATPTLDSQRLPKQMLKARSAHRRRCALAASCLPVCQRCSSTQSRRSSTQPRRAVLNRHAKLRYHQDHGIRILRMSNQKKLNGGVIFKIRIAFPQHLMSKHSTSIFQDTLIFKTHAAKYRYDLLCARSITPCKTLHDDILKALHAYESATVW</sequence>
<evidence type="ECO:0000313" key="1">
    <source>
        <dbReference type="EMBL" id="KAL0458210.1"/>
    </source>
</evidence>
<name>A0AAW2XX30_9LAMI</name>
<proteinExistence type="predicted"/>
<gene>
    <name evidence="1" type="ORF">Slati_0448200</name>
</gene>